<proteinExistence type="predicted"/>
<dbReference type="RefSeq" id="WP_379085151.1">
    <property type="nucleotide sequence ID" value="NZ_JBHTJO010000001.1"/>
</dbReference>
<sequence length="256" mass="28447">MKNLDHAAAWMRAALLGTFAIAILALSSAPADAQYYVRSPEVEKGELKLEEHGAIYSGPGEEERRRHSHEVEALYGFTDRFEGIVEGFFVQDIGEDFEFDEVEIGGQYELIERHGDGLGLAFRGIYEIALQDGEPDEILFGPLAKYVAGPNSATINTFFVGQLGSEREIDSLEMKLYWRLKHEFGETFGLGVEGYSEIEDISQAGSFDDQKHRVGPVAYFEFEDMGPEIELAAGTLFGVSDATSDVTFKFDIELAF</sequence>
<accession>A0ABW3J6I0</accession>
<dbReference type="EMBL" id="JBHTJO010000001">
    <property type="protein sequence ID" value="MFD0985939.1"/>
    <property type="molecule type" value="Genomic_DNA"/>
</dbReference>
<dbReference type="Proteomes" id="UP001597102">
    <property type="component" value="Unassembled WGS sequence"/>
</dbReference>
<reference evidence="2" key="1">
    <citation type="journal article" date="2019" name="Int. J. Syst. Evol. Microbiol.">
        <title>The Global Catalogue of Microorganisms (GCM) 10K type strain sequencing project: providing services to taxonomists for standard genome sequencing and annotation.</title>
        <authorList>
            <consortium name="The Broad Institute Genomics Platform"/>
            <consortium name="The Broad Institute Genome Sequencing Center for Infectious Disease"/>
            <person name="Wu L."/>
            <person name="Ma J."/>
        </authorList>
    </citation>
    <scope>NUCLEOTIDE SEQUENCE [LARGE SCALE GENOMIC DNA]</scope>
    <source>
        <strain evidence="2">CCUG 61697</strain>
    </source>
</reference>
<protein>
    <submittedName>
        <fullName evidence="1">Uncharacterized protein</fullName>
    </submittedName>
</protein>
<keyword evidence="2" id="KW-1185">Reference proteome</keyword>
<comment type="caution">
    <text evidence="1">The sequence shown here is derived from an EMBL/GenBank/DDBJ whole genome shotgun (WGS) entry which is preliminary data.</text>
</comment>
<gene>
    <name evidence="1" type="ORF">ACFQ2F_02375</name>
</gene>
<name>A0ABW3J6I0_9HYPH</name>
<organism evidence="1 2">
    <name type="scientific">Methyloligella solikamskensis</name>
    <dbReference type="NCBI Taxonomy" id="1177756"/>
    <lineage>
        <taxon>Bacteria</taxon>
        <taxon>Pseudomonadati</taxon>
        <taxon>Pseudomonadota</taxon>
        <taxon>Alphaproteobacteria</taxon>
        <taxon>Hyphomicrobiales</taxon>
        <taxon>Hyphomicrobiaceae</taxon>
        <taxon>Methyloligella</taxon>
    </lineage>
</organism>
<evidence type="ECO:0000313" key="1">
    <source>
        <dbReference type="EMBL" id="MFD0985939.1"/>
    </source>
</evidence>
<evidence type="ECO:0000313" key="2">
    <source>
        <dbReference type="Proteomes" id="UP001597102"/>
    </source>
</evidence>